<dbReference type="GO" id="GO:0009897">
    <property type="term" value="C:external side of plasma membrane"/>
    <property type="evidence" value="ECO:0007669"/>
    <property type="project" value="TreeGrafter"/>
</dbReference>
<comment type="subcellular location">
    <subcellularLocation>
        <location evidence="1">Cell membrane</location>
        <topology evidence="1">Single-pass type II membrane protein</topology>
    </subcellularLocation>
</comment>
<evidence type="ECO:0000259" key="7">
    <source>
        <dbReference type="PROSITE" id="PS50041"/>
    </source>
</evidence>
<dbReference type="PROSITE" id="PS50041">
    <property type="entry name" value="C_TYPE_LECTIN_2"/>
    <property type="match status" value="1"/>
</dbReference>
<reference evidence="8" key="2">
    <citation type="submission" date="2025-08" db="UniProtKB">
        <authorList>
            <consortium name="Ensembl"/>
        </authorList>
    </citation>
    <scope>IDENTIFICATION</scope>
</reference>
<evidence type="ECO:0000256" key="2">
    <source>
        <dbReference type="ARBA" id="ARBA00022692"/>
    </source>
</evidence>
<reference evidence="8" key="3">
    <citation type="submission" date="2025-09" db="UniProtKB">
        <authorList>
            <consortium name="Ensembl"/>
        </authorList>
    </citation>
    <scope>IDENTIFICATION</scope>
</reference>
<dbReference type="Ensembl" id="ENSOGAT00000032378.1">
    <property type="protein sequence ID" value="ENSOGAP00000017810.1"/>
    <property type="gene ID" value="ENSOGAG00000033764.1"/>
</dbReference>
<evidence type="ECO:0000256" key="1">
    <source>
        <dbReference type="ARBA" id="ARBA00004401"/>
    </source>
</evidence>
<dbReference type="InParanoid" id="H0XNW9"/>
<evidence type="ECO:0000256" key="3">
    <source>
        <dbReference type="ARBA" id="ARBA00022734"/>
    </source>
</evidence>
<dbReference type="Proteomes" id="UP000005225">
    <property type="component" value="Unassembled WGS sequence"/>
</dbReference>
<proteinExistence type="predicted"/>
<sequence length="182" mass="20507">IGKDLQRKCLAVLSPLTLAKVSCYLFIIAVSTAGVVALSTVLSVRQEKVVSEPTLYAVCPKSWIGFGSKCFYFSEDTKNWTVSQAFCASLEANLAQFETLEELNFLKRFKGPSDHWIGLSRESAQDIWKWTDNTEYTLSFAIGEDGERAYLNDNGISSARTYTDRKWICSKPNSYVNKCQNR</sequence>
<dbReference type="GO" id="GO:0030246">
    <property type="term" value="F:carbohydrate binding"/>
    <property type="evidence" value="ECO:0007669"/>
    <property type="project" value="UniProtKB-KW"/>
</dbReference>
<evidence type="ECO:0000256" key="4">
    <source>
        <dbReference type="ARBA" id="ARBA00022968"/>
    </source>
</evidence>
<evidence type="ECO:0000256" key="6">
    <source>
        <dbReference type="SAM" id="Phobius"/>
    </source>
</evidence>
<keyword evidence="3" id="KW-0430">Lectin</keyword>
<evidence type="ECO:0000313" key="9">
    <source>
        <dbReference type="Proteomes" id="UP000005225"/>
    </source>
</evidence>
<accession>H0XNW9</accession>
<dbReference type="OMA" id="NSSHWIG"/>
<dbReference type="InterPro" id="IPR016186">
    <property type="entry name" value="C-type_lectin-like/link_sf"/>
</dbReference>
<keyword evidence="2 6" id="KW-0812">Transmembrane</keyword>
<organism evidence="8 9">
    <name type="scientific">Otolemur garnettii</name>
    <name type="common">Small-eared galago</name>
    <name type="synonym">Garnett's greater bushbaby</name>
    <dbReference type="NCBI Taxonomy" id="30611"/>
    <lineage>
        <taxon>Eukaryota</taxon>
        <taxon>Metazoa</taxon>
        <taxon>Chordata</taxon>
        <taxon>Craniata</taxon>
        <taxon>Vertebrata</taxon>
        <taxon>Euteleostomi</taxon>
        <taxon>Mammalia</taxon>
        <taxon>Eutheria</taxon>
        <taxon>Euarchontoglires</taxon>
        <taxon>Primates</taxon>
        <taxon>Strepsirrhini</taxon>
        <taxon>Lorisiformes</taxon>
        <taxon>Galagidae</taxon>
        <taxon>Otolemur</taxon>
    </lineage>
</organism>
<feature type="transmembrane region" description="Helical" evidence="6">
    <location>
        <begin position="21"/>
        <end position="42"/>
    </location>
</feature>
<dbReference type="EMBL" id="AAQR03187863">
    <property type="status" value="NOT_ANNOTATED_CDS"/>
    <property type="molecule type" value="Genomic_DNA"/>
</dbReference>
<keyword evidence="4" id="KW-0735">Signal-anchor</keyword>
<dbReference type="InterPro" id="IPR016187">
    <property type="entry name" value="CTDL_fold"/>
</dbReference>
<evidence type="ECO:0000313" key="8">
    <source>
        <dbReference type="Ensembl" id="ENSOGAP00000017810.1"/>
    </source>
</evidence>
<dbReference type="GeneTree" id="ENSGT00940000163004"/>
<keyword evidence="6" id="KW-1133">Transmembrane helix</keyword>
<reference evidence="9" key="1">
    <citation type="submission" date="2011-03" db="EMBL/GenBank/DDBJ databases">
        <title>Version 3 of the genome sequence of Otolemur garnettii (Bushbaby).</title>
        <authorList>
            <consortium name="The Broad Institute Genome Sequencing Platform"/>
            <person name="Di Palma F."/>
            <person name="Johnson J."/>
            <person name="Lander E.S."/>
            <person name="Lindblad-Toh K."/>
            <person name="Jaffe D.B."/>
            <person name="Gnerre S."/>
            <person name="MacCallum I."/>
            <person name="Przybylski D."/>
            <person name="Ribeiro F.J."/>
            <person name="Burton J.N."/>
            <person name="Walker B.J."/>
            <person name="Sharpe T."/>
            <person name="Hall G."/>
        </authorList>
    </citation>
    <scope>NUCLEOTIDE SEQUENCE [LARGE SCALE GENOMIC DNA]</scope>
</reference>
<dbReference type="SMART" id="SM00034">
    <property type="entry name" value="CLECT"/>
    <property type="match status" value="1"/>
</dbReference>
<evidence type="ECO:0000256" key="5">
    <source>
        <dbReference type="ARBA" id="ARBA00023136"/>
    </source>
</evidence>
<dbReference type="FunCoup" id="H0XNW9">
    <property type="interactions" value="346"/>
</dbReference>
<dbReference type="PANTHER" id="PTHR45710">
    <property type="entry name" value="C-TYPE LECTIN DOMAIN-CONTAINING PROTEIN 180"/>
    <property type="match status" value="1"/>
</dbReference>
<dbReference type="InterPro" id="IPR033992">
    <property type="entry name" value="NKR-like_CTLD"/>
</dbReference>
<keyword evidence="9" id="KW-1185">Reference proteome</keyword>
<dbReference type="Pfam" id="PF00059">
    <property type="entry name" value="Lectin_C"/>
    <property type="match status" value="1"/>
</dbReference>
<dbReference type="HOGENOM" id="CLU_049894_8_1_1"/>
<dbReference type="PANTHER" id="PTHR45710:SF35">
    <property type="entry name" value="C-TYPE LECTIN DOMAIN FAMILY 2 MEMBER D"/>
    <property type="match status" value="1"/>
</dbReference>
<dbReference type="EMBL" id="AAQR03187862">
    <property type="status" value="NOT_ANNOTATED_CDS"/>
    <property type="molecule type" value="Genomic_DNA"/>
</dbReference>
<keyword evidence="5 6" id="KW-0472">Membrane</keyword>
<dbReference type="Gene3D" id="3.10.100.10">
    <property type="entry name" value="Mannose-Binding Protein A, subunit A"/>
    <property type="match status" value="1"/>
</dbReference>
<name>H0XNW9_OTOGA</name>
<dbReference type="SUPFAM" id="SSF56436">
    <property type="entry name" value="C-type lectin-like"/>
    <property type="match status" value="1"/>
</dbReference>
<dbReference type="eggNOG" id="KOG4297">
    <property type="taxonomic scope" value="Eukaryota"/>
</dbReference>
<dbReference type="InterPro" id="IPR050828">
    <property type="entry name" value="C-type_lectin/matrix_domain"/>
</dbReference>
<dbReference type="CDD" id="cd03593">
    <property type="entry name" value="CLECT_NK_receptors_like"/>
    <property type="match status" value="1"/>
</dbReference>
<dbReference type="InterPro" id="IPR001304">
    <property type="entry name" value="C-type_lectin-like"/>
</dbReference>
<dbReference type="STRING" id="30611.ENSOGAP00000017810"/>
<feature type="domain" description="C-type lectin" evidence="7">
    <location>
        <begin position="66"/>
        <end position="167"/>
    </location>
</feature>
<dbReference type="AlphaFoldDB" id="H0XNW9"/>
<protein>
    <recommendedName>
        <fullName evidence="7">C-type lectin domain-containing protein</fullName>
    </recommendedName>
</protein>